<proteinExistence type="predicted"/>
<name>A0A0A9B0B0_ARUDO</name>
<evidence type="ECO:0000313" key="1">
    <source>
        <dbReference type="EMBL" id="JAD52772.1"/>
    </source>
</evidence>
<organism evidence="1">
    <name type="scientific">Arundo donax</name>
    <name type="common">Giant reed</name>
    <name type="synonym">Donax arundinaceus</name>
    <dbReference type="NCBI Taxonomy" id="35708"/>
    <lineage>
        <taxon>Eukaryota</taxon>
        <taxon>Viridiplantae</taxon>
        <taxon>Streptophyta</taxon>
        <taxon>Embryophyta</taxon>
        <taxon>Tracheophyta</taxon>
        <taxon>Spermatophyta</taxon>
        <taxon>Magnoliopsida</taxon>
        <taxon>Liliopsida</taxon>
        <taxon>Poales</taxon>
        <taxon>Poaceae</taxon>
        <taxon>PACMAD clade</taxon>
        <taxon>Arundinoideae</taxon>
        <taxon>Arundineae</taxon>
        <taxon>Arundo</taxon>
    </lineage>
</organism>
<accession>A0A0A9B0B0</accession>
<sequence length="41" mass="4569">MVLFCVFEDSKFASLHQEDNECWNVKAELGGISCCQCLDGV</sequence>
<reference evidence="1" key="1">
    <citation type="submission" date="2014-09" db="EMBL/GenBank/DDBJ databases">
        <authorList>
            <person name="Magalhaes I.L.F."/>
            <person name="Oliveira U."/>
            <person name="Santos F.R."/>
            <person name="Vidigal T.H.D.A."/>
            <person name="Brescovit A.D."/>
            <person name="Santos A.J."/>
        </authorList>
    </citation>
    <scope>NUCLEOTIDE SEQUENCE</scope>
    <source>
        <tissue evidence="1">Shoot tissue taken approximately 20 cm above the soil surface</tissue>
    </source>
</reference>
<protein>
    <submittedName>
        <fullName evidence="1">Uncharacterized protein</fullName>
    </submittedName>
</protein>
<dbReference type="EMBL" id="GBRH01245123">
    <property type="protein sequence ID" value="JAD52772.1"/>
    <property type="molecule type" value="Transcribed_RNA"/>
</dbReference>
<dbReference type="AlphaFoldDB" id="A0A0A9B0B0"/>
<reference evidence="1" key="2">
    <citation type="journal article" date="2015" name="Data Brief">
        <title>Shoot transcriptome of the giant reed, Arundo donax.</title>
        <authorList>
            <person name="Barrero R.A."/>
            <person name="Guerrero F.D."/>
            <person name="Moolhuijzen P."/>
            <person name="Goolsby J.A."/>
            <person name="Tidwell J."/>
            <person name="Bellgard S.E."/>
            <person name="Bellgard M.I."/>
        </authorList>
    </citation>
    <scope>NUCLEOTIDE SEQUENCE</scope>
    <source>
        <tissue evidence="1">Shoot tissue taken approximately 20 cm above the soil surface</tissue>
    </source>
</reference>